<dbReference type="GO" id="GO:0043531">
    <property type="term" value="F:ADP binding"/>
    <property type="evidence" value="ECO:0007669"/>
    <property type="project" value="InterPro"/>
</dbReference>
<dbReference type="PANTHER" id="PTHR36766">
    <property type="entry name" value="PLANT BROAD-SPECTRUM MILDEW RESISTANCE PROTEIN RPW8"/>
    <property type="match status" value="1"/>
</dbReference>
<sequence>MAIVGMPGLGKTTLDKSVYNEFETNRHFDKKIWVCVSDTLVVNFILSRMLESLNPTRVGITGQDALL</sequence>
<evidence type="ECO:0000256" key="1">
    <source>
        <dbReference type="ARBA" id="ARBA00022821"/>
    </source>
</evidence>
<protein>
    <submittedName>
        <fullName evidence="3">Putative disease resistance protein RGA3</fullName>
    </submittedName>
</protein>
<dbReference type="Gene3D" id="3.40.50.300">
    <property type="entry name" value="P-loop containing nucleotide triphosphate hydrolases"/>
    <property type="match status" value="1"/>
</dbReference>
<dbReference type="Proteomes" id="UP000250321">
    <property type="component" value="Unassembled WGS sequence"/>
</dbReference>
<dbReference type="PANTHER" id="PTHR36766:SF70">
    <property type="entry name" value="DISEASE RESISTANCE PROTEIN RGA4"/>
    <property type="match status" value="1"/>
</dbReference>
<dbReference type="InterPro" id="IPR027417">
    <property type="entry name" value="P-loop_NTPase"/>
</dbReference>
<reference evidence="3 4" key="1">
    <citation type="submission" date="2018-02" db="EMBL/GenBank/DDBJ databases">
        <title>Draft genome of wild Prunus yedoensis var. nudiflora.</title>
        <authorList>
            <person name="Baek S."/>
            <person name="Kim J.-H."/>
            <person name="Choi K."/>
            <person name="Kim G.-B."/>
            <person name="Cho A."/>
            <person name="Jang H."/>
            <person name="Shin C.-H."/>
            <person name="Yu H.-J."/>
            <person name="Mun J.-H."/>
        </authorList>
    </citation>
    <scope>NUCLEOTIDE SEQUENCE [LARGE SCALE GENOMIC DNA]</scope>
    <source>
        <strain evidence="4">cv. Jeju island</strain>
        <tissue evidence="3">Leaf</tissue>
    </source>
</reference>
<evidence type="ECO:0000313" key="4">
    <source>
        <dbReference type="Proteomes" id="UP000250321"/>
    </source>
</evidence>
<evidence type="ECO:0000259" key="2">
    <source>
        <dbReference type="Pfam" id="PF00931"/>
    </source>
</evidence>
<dbReference type="GO" id="GO:0006952">
    <property type="term" value="P:defense response"/>
    <property type="evidence" value="ECO:0007669"/>
    <property type="project" value="UniProtKB-KW"/>
</dbReference>
<dbReference type="STRING" id="2094558.A0A314ZTB6"/>
<dbReference type="AlphaFoldDB" id="A0A314ZTB6"/>
<keyword evidence="1" id="KW-0611">Plant defense</keyword>
<dbReference type="Pfam" id="PF00931">
    <property type="entry name" value="NB-ARC"/>
    <property type="match status" value="1"/>
</dbReference>
<gene>
    <name evidence="3" type="ORF">Pyn_38318</name>
</gene>
<dbReference type="OrthoDB" id="1193416at2759"/>
<accession>A0A314ZTB6</accession>
<organism evidence="3 4">
    <name type="scientific">Prunus yedoensis var. nudiflora</name>
    <dbReference type="NCBI Taxonomy" id="2094558"/>
    <lineage>
        <taxon>Eukaryota</taxon>
        <taxon>Viridiplantae</taxon>
        <taxon>Streptophyta</taxon>
        <taxon>Embryophyta</taxon>
        <taxon>Tracheophyta</taxon>
        <taxon>Spermatophyta</taxon>
        <taxon>Magnoliopsida</taxon>
        <taxon>eudicotyledons</taxon>
        <taxon>Gunneridae</taxon>
        <taxon>Pentapetalae</taxon>
        <taxon>rosids</taxon>
        <taxon>fabids</taxon>
        <taxon>Rosales</taxon>
        <taxon>Rosaceae</taxon>
        <taxon>Amygdaloideae</taxon>
        <taxon>Amygdaleae</taxon>
        <taxon>Prunus</taxon>
    </lineage>
</organism>
<feature type="domain" description="NB-ARC" evidence="2">
    <location>
        <begin position="1"/>
        <end position="57"/>
    </location>
</feature>
<dbReference type="EMBL" id="PJQY01000003">
    <property type="protein sequence ID" value="PQQ21900.1"/>
    <property type="molecule type" value="Genomic_DNA"/>
</dbReference>
<dbReference type="SUPFAM" id="SSF52540">
    <property type="entry name" value="P-loop containing nucleoside triphosphate hydrolases"/>
    <property type="match status" value="1"/>
</dbReference>
<evidence type="ECO:0000313" key="3">
    <source>
        <dbReference type="EMBL" id="PQQ21900.1"/>
    </source>
</evidence>
<proteinExistence type="predicted"/>
<keyword evidence="4" id="KW-1185">Reference proteome</keyword>
<comment type="caution">
    <text evidence="3">The sequence shown here is derived from an EMBL/GenBank/DDBJ whole genome shotgun (WGS) entry which is preliminary data.</text>
</comment>
<dbReference type="InterPro" id="IPR002182">
    <property type="entry name" value="NB-ARC"/>
</dbReference>
<name>A0A314ZTB6_PRUYE</name>